<sequence length="188" mass="21195">ISPQINISQSPQQYSPQNYGQQSINDQVPFQTPLPIQTPAIKTSNGGDIILAVESVQNLKQQIEGKLMHIEDQICGKNLKPTQSIIRQTLIPTKTVNIPSDYIILSPQQLDKIVEDKVKIKLKNYEEQLKQQSLLESRIKNLEESIININKTFSSSQAQAGQLNHSFNVTLQDRLQKVQQQINALGKK</sequence>
<gene>
    <name evidence="3" type="ORF">TPC1_16174</name>
</gene>
<evidence type="ECO:0000256" key="2">
    <source>
        <dbReference type="SAM" id="MobiDB-lite"/>
    </source>
</evidence>
<accession>A0A146K7V0</accession>
<protein>
    <submittedName>
        <fullName evidence="3">Uncharacterized protein</fullName>
    </submittedName>
</protein>
<feature type="compositionally biased region" description="Low complexity" evidence="2">
    <location>
        <begin position="1"/>
        <end position="23"/>
    </location>
</feature>
<dbReference type="EMBL" id="GDID01004592">
    <property type="protein sequence ID" value="JAP92014.1"/>
    <property type="molecule type" value="Transcribed_RNA"/>
</dbReference>
<dbReference type="AlphaFoldDB" id="A0A146K7V0"/>
<proteinExistence type="predicted"/>
<organism evidence="3">
    <name type="scientific">Trepomonas sp. PC1</name>
    <dbReference type="NCBI Taxonomy" id="1076344"/>
    <lineage>
        <taxon>Eukaryota</taxon>
        <taxon>Metamonada</taxon>
        <taxon>Diplomonadida</taxon>
        <taxon>Hexamitidae</taxon>
        <taxon>Hexamitinae</taxon>
        <taxon>Trepomonas</taxon>
    </lineage>
</organism>
<reference evidence="3" key="1">
    <citation type="submission" date="2015-07" db="EMBL/GenBank/DDBJ databases">
        <title>Adaptation to a free-living lifestyle via gene acquisitions in the diplomonad Trepomonas sp. PC1.</title>
        <authorList>
            <person name="Xu F."/>
            <person name="Jerlstrom-Hultqvist J."/>
            <person name="Kolisko M."/>
            <person name="Simpson A.G.B."/>
            <person name="Roger A.J."/>
            <person name="Svard S.G."/>
            <person name="Andersson J.O."/>
        </authorList>
    </citation>
    <scope>NUCLEOTIDE SEQUENCE</scope>
    <source>
        <strain evidence="3">PC1</strain>
    </source>
</reference>
<feature type="region of interest" description="Disordered" evidence="2">
    <location>
        <begin position="1"/>
        <end position="25"/>
    </location>
</feature>
<evidence type="ECO:0000256" key="1">
    <source>
        <dbReference type="SAM" id="Coils"/>
    </source>
</evidence>
<name>A0A146K7V0_9EUKA</name>
<evidence type="ECO:0000313" key="3">
    <source>
        <dbReference type="EMBL" id="JAP92014.1"/>
    </source>
</evidence>
<keyword evidence="1" id="KW-0175">Coiled coil</keyword>
<feature type="non-terminal residue" evidence="3">
    <location>
        <position position="1"/>
    </location>
</feature>
<feature type="coiled-coil region" evidence="1">
    <location>
        <begin position="115"/>
        <end position="188"/>
    </location>
</feature>